<protein>
    <submittedName>
        <fullName evidence="2">Uncharacterized protein</fullName>
    </submittedName>
</protein>
<reference evidence="2" key="2">
    <citation type="submission" date="2015-03" db="UniProtKB">
        <authorList>
            <consortium name="EnsemblPlants"/>
        </authorList>
    </citation>
    <scope>IDENTIFICATION</scope>
</reference>
<evidence type="ECO:0000313" key="2">
    <source>
        <dbReference type="EnsemblPlants" id="OBART03G18510.1"/>
    </source>
</evidence>
<organism evidence="2">
    <name type="scientific">Oryza barthii</name>
    <dbReference type="NCBI Taxonomy" id="65489"/>
    <lineage>
        <taxon>Eukaryota</taxon>
        <taxon>Viridiplantae</taxon>
        <taxon>Streptophyta</taxon>
        <taxon>Embryophyta</taxon>
        <taxon>Tracheophyta</taxon>
        <taxon>Spermatophyta</taxon>
        <taxon>Magnoliopsida</taxon>
        <taxon>Liliopsida</taxon>
        <taxon>Poales</taxon>
        <taxon>Poaceae</taxon>
        <taxon>BOP clade</taxon>
        <taxon>Oryzoideae</taxon>
        <taxon>Oryzeae</taxon>
        <taxon>Oryzinae</taxon>
        <taxon>Oryza</taxon>
    </lineage>
</organism>
<dbReference type="AlphaFoldDB" id="A0A0D3FIU8"/>
<evidence type="ECO:0000313" key="3">
    <source>
        <dbReference type="Proteomes" id="UP000026960"/>
    </source>
</evidence>
<dbReference type="Proteomes" id="UP000026960">
    <property type="component" value="Chromosome 3"/>
</dbReference>
<accession>A0A0D3FIU8</accession>
<dbReference type="EnsemblPlants" id="OBART03G18510.1">
    <property type="protein sequence ID" value="OBART03G18510.1"/>
    <property type="gene ID" value="OBART03G18510"/>
</dbReference>
<feature type="region of interest" description="Disordered" evidence="1">
    <location>
        <begin position="142"/>
        <end position="189"/>
    </location>
</feature>
<feature type="compositionally biased region" description="Low complexity" evidence="1">
    <location>
        <begin position="168"/>
        <end position="178"/>
    </location>
</feature>
<evidence type="ECO:0000256" key="1">
    <source>
        <dbReference type="SAM" id="MobiDB-lite"/>
    </source>
</evidence>
<sequence length="189" mass="20436">MAETVMSSSETVREPPLRVPSTKLLSQFSQETFSGSGPMAEIKISTSLYKGRPWAGDRLYLPWVTGPRVILDECKASNLIMLLKDTGKLFVPSTELHAPRRGELPPARSICKTVACGQANCIALTRFPVRVRARAVAMLMEQGEGTSSQPKPASKKACARNQPHPEGASSQAAPASKKACARKLTMNLN</sequence>
<dbReference type="HOGENOM" id="CLU_123557_0_0_1"/>
<dbReference type="PaxDb" id="65489-OBART03G18510.1"/>
<keyword evidence="3" id="KW-1185">Reference proteome</keyword>
<reference evidence="2" key="1">
    <citation type="journal article" date="2009" name="Rice">
        <title>De Novo Next Generation Sequencing of Plant Genomes.</title>
        <authorList>
            <person name="Rounsley S."/>
            <person name="Marri P.R."/>
            <person name="Yu Y."/>
            <person name="He R."/>
            <person name="Sisneros N."/>
            <person name="Goicoechea J.L."/>
            <person name="Lee S.J."/>
            <person name="Angelova A."/>
            <person name="Kudrna D."/>
            <person name="Luo M."/>
            <person name="Affourtit J."/>
            <person name="Desany B."/>
            <person name="Knight J."/>
            <person name="Niazi F."/>
            <person name="Egholm M."/>
            <person name="Wing R.A."/>
        </authorList>
    </citation>
    <scope>NUCLEOTIDE SEQUENCE [LARGE SCALE GENOMIC DNA]</scope>
    <source>
        <strain evidence="2">cv. IRGC 105608</strain>
    </source>
</reference>
<name>A0A0D3FIU8_9ORYZ</name>
<dbReference type="Gramene" id="OBART03G18510.1">
    <property type="protein sequence ID" value="OBART03G18510.1"/>
    <property type="gene ID" value="OBART03G18510"/>
</dbReference>
<proteinExistence type="predicted"/>